<comment type="caution">
    <text evidence="4">The sequence shown here is derived from an EMBL/GenBank/DDBJ whole genome shotgun (WGS) entry which is preliminary data.</text>
</comment>
<protein>
    <submittedName>
        <fullName evidence="4">Capsule polysaccharide export protein</fullName>
    </submittedName>
</protein>
<organism evidence="4 5">
    <name type="scientific">Nitrospira defluvii</name>
    <dbReference type="NCBI Taxonomy" id="330214"/>
    <lineage>
        <taxon>Bacteria</taxon>
        <taxon>Pseudomonadati</taxon>
        <taxon>Nitrospirota</taxon>
        <taxon>Nitrospiria</taxon>
        <taxon>Nitrospirales</taxon>
        <taxon>Nitrospiraceae</taxon>
        <taxon>Nitrospira</taxon>
    </lineage>
</organism>
<keyword evidence="5" id="KW-1185">Reference proteome</keyword>
<evidence type="ECO:0000313" key="4">
    <source>
        <dbReference type="EMBL" id="CAE6775327.1"/>
    </source>
</evidence>
<reference evidence="4 5" key="1">
    <citation type="submission" date="2021-02" db="EMBL/GenBank/DDBJ databases">
        <authorList>
            <person name="Han P."/>
        </authorList>
    </citation>
    <scope>NUCLEOTIDE SEQUENCE [LARGE SCALE GENOMIC DNA]</scope>
    <source>
        <strain evidence="4">Candidatus Nitrospira sp. ZN2</strain>
    </source>
</reference>
<sequence>MQSGCKLVQNITWGMLIGMFVIATAGCQSIDQRGTAHEAPNSDLGYQLGPEDVLLISVWKDEHLTREVVVRPDGLISFPLVGDVPAEGRTVEELRLDLAKRLMKYIPAVNLTVAVIKPLSYKVYVVGRVAKPGEFLVGHYTDVLQALSLAGGLTPFAAENDIKVVRRVMGQQQAFPFRYGDVRKGLDLEQNIILQRGDVVMVP</sequence>
<dbReference type="InterPro" id="IPR019554">
    <property type="entry name" value="Soluble_ligand-bd"/>
</dbReference>
<evidence type="ECO:0000259" key="3">
    <source>
        <dbReference type="Pfam" id="PF10531"/>
    </source>
</evidence>
<dbReference type="Gene3D" id="3.30.1950.10">
    <property type="entry name" value="wza like domain"/>
    <property type="match status" value="1"/>
</dbReference>
<evidence type="ECO:0000259" key="2">
    <source>
        <dbReference type="Pfam" id="PF02563"/>
    </source>
</evidence>
<dbReference type="EMBL" id="CAJNBJ010000017">
    <property type="protein sequence ID" value="CAE6775327.1"/>
    <property type="molecule type" value="Genomic_DNA"/>
</dbReference>
<dbReference type="PROSITE" id="PS51257">
    <property type="entry name" value="PROKAR_LIPOPROTEIN"/>
    <property type="match status" value="1"/>
</dbReference>
<dbReference type="Pfam" id="PF02563">
    <property type="entry name" value="Poly_export"/>
    <property type="match status" value="1"/>
</dbReference>
<keyword evidence="1" id="KW-0732">Signal</keyword>
<dbReference type="PANTHER" id="PTHR33619">
    <property type="entry name" value="POLYSACCHARIDE EXPORT PROTEIN GFCE-RELATED"/>
    <property type="match status" value="1"/>
</dbReference>
<proteinExistence type="predicted"/>
<dbReference type="RefSeq" id="WP_213043294.1">
    <property type="nucleotide sequence ID" value="NZ_CAJNBJ010000017.1"/>
</dbReference>
<dbReference type="Pfam" id="PF10531">
    <property type="entry name" value="SLBB"/>
    <property type="match status" value="1"/>
</dbReference>
<evidence type="ECO:0000256" key="1">
    <source>
        <dbReference type="ARBA" id="ARBA00022729"/>
    </source>
</evidence>
<dbReference type="PANTHER" id="PTHR33619:SF3">
    <property type="entry name" value="POLYSACCHARIDE EXPORT PROTEIN GFCE-RELATED"/>
    <property type="match status" value="1"/>
</dbReference>
<feature type="domain" description="Soluble ligand binding" evidence="3">
    <location>
        <begin position="122"/>
        <end position="167"/>
    </location>
</feature>
<name>A0ABN7M068_9BACT</name>
<dbReference type="InterPro" id="IPR049712">
    <property type="entry name" value="Poly_export"/>
</dbReference>
<accession>A0ABN7M068</accession>
<feature type="domain" description="Polysaccharide export protein N-terminal" evidence="2">
    <location>
        <begin position="44"/>
        <end position="115"/>
    </location>
</feature>
<dbReference type="Proteomes" id="UP000675880">
    <property type="component" value="Unassembled WGS sequence"/>
</dbReference>
<dbReference type="InterPro" id="IPR003715">
    <property type="entry name" value="Poly_export_N"/>
</dbReference>
<evidence type="ECO:0000313" key="5">
    <source>
        <dbReference type="Proteomes" id="UP000675880"/>
    </source>
</evidence>
<dbReference type="Gene3D" id="3.10.560.10">
    <property type="entry name" value="Outer membrane lipoprotein wza domain like"/>
    <property type="match status" value="1"/>
</dbReference>
<gene>
    <name evidence="4" type="ORF">NSPZN2_40489</name>
</gene>